<dbReference type="Proteomes" id="UP001320154">
    <property type="component" value="Unassembled WGS sequence"/>
</dbReference>
<feature type="domain" description="Protein CR006 P-loop" evidence="1">
    <location>
        <begin position="137"/>
        <end position="354"/>
    </location>
</feature>
<gene>
    <name evidence="2" type="ORF">HOP60_08225</name>
</gene>
<accession>A0ABS9B485</accession>
<dbReference type="Gene3D" id="3.40.50.300">
    <property type="entry name" value="P-loop containing nucleotide triphosphate hydrolases"/>
    <property type="match status" value="1"/>
</dbReference>
<evidence type="ECO:0000313" key="2">
    <source>
        <dbReference type="EMBL" id="MCE8046718.1"/>
    </source>
</evidence>
<protein>
    <submittedName>
        <fullName evidence="2">AAA family ATPase</fullName>
    </submittedName>
</protein>
<dbReference type="InterPro" id="IPR027417">
    <property type="entry name" value="P-loop_NTPase"/>
</dbReference>
<dbReference type="InterPro" id="IPR026866">
    <property type="entry name" value="CR006_AAA"/>
</dbReference>
<reference evidence="2 3" key="1">
    <citation type="journal article" date="2021" name="Front. Microbiol.">
        <title>Aerobic Denitrification and Heterotrophic Sulfur Oxidation in the Genus Halomonas Revealed by Six Novel Species Characterizations and Genome-Based Analysis.</title>
        <authorList>
            <person name="Wang L."/>
            <person name="Shao Z."/>
        </authorList>
    </citation>
    <scope>NUCLEOTIDE SEQUENCE [LARGE SCALE GENOMIC DNA]</scope>
    <source>
        <strain evidence="2 3">MCCC 1A05748</strain>
    </source>
</reference>
<dbReference type="Pfam" id="PF13166">
    <property type="entry name" value="AAA_13"/>
    <property type="match status" value="1"/>
</dbReference>
<dbReference type="RefSeq" id="WP_234246735.1">
    <property type="nucleotide sequence ID" value="NZ_JABFTQ010000004.1"/>
</dbReference>
<evidence type="ECO:0000313" key="3">
    <source>
        <dbReference type="Proteomes" id="UP001320154"/>
    </source>
</evidence>
<comment type="caution">
    <text evidence="2">The sequence shown here is derived from an EMBL/GenBank/DDBJ whole genome shotgun (WGS) entry which is preliminary data.</text>
</comment>
<name>A0ABS9B485_9GAMM</name>
<evidence type="ECO:0000259" key="1">
    <source>
        <dbReference type="Pfam" id="PF13166"/>
    </source>
</evidence>
<proteinExistence type="predicted"/>
<sequence>MNTATNSFDNLGAIATHLRERLETKKYILLFAFNGTGKTRLSMAFKELGKQVESEEETRDSLYFNAFTEDLFYWDNDLENDAKRVLRLNRDSHFFDGLQELEMENRIGPLLARYADFDFLIDYETWEITFFRNKDADGAPIPIKVSRGEENIFVWCFFLAVAELAVDQEEGSPYAWVKYLYIDDPISSLDDNNAIAVASHLAQLLKNTNGQIKAVISTHHALFFNVLWNELNERGKSNPLLPLFLSYKSDNGTYSIRYTNETPFFHHVALLEQLHKVAESGEIYTYHFNILRNILEKTATFHGFRNFSACIKQDSDDPDGILHARLVNVLSHGNYSLYEPQEMLPENKEYFRKILRDFMNNYRFNPELFPEPTQESANA</sequence>
<organism evidence="2 3">
    <name type="scientific">Billgrantia desiderata</name>
    <dbReference type="NCBI Taxonomy" id="52021"/>
    <lineage>
        <taxon>Bacteria</taxon>
        <taxon>Pseudomonadati</taxon>
        <taxon>Pseudomonadota</taxon>
        <taxon>Gammaproteobacteria</taxon>
        <taxon>Oceanospirillales</taxon>
        <taxon>Halomonadaceae</taxon>
        <taxon>Billgrantia</taxon>
    </lineage>
</organism>
<keyword evidence="3" id="KW-1185">Reference proteome</keyword>
<dbReference type="EMBL" id="JABFTQ010000004">
    <property type="protein sequence ID" value="MCE8046718.1"/>
    <property type="molecule type" value="Genomic_DNA"/>
</dbReference>